<reference evidence="2 3" key="1">
    <citation type="submission" date="2023-12" db="EMBL/GenBank/DDBJ databases">
        <title>Novel species of the genus Arcicella isolated from rivers.</title>
        <authorList>
            <person name="Lu H."/>
        </authorList>
    </citation>
    <scope>NUCLEOTIDE SEQUENCE [LARGE SCALE GENOMIC DNA]</scope>
    <source>
        <strain evidence="2 3">LMG 21963</strain>
    </source>
</reference>
<evidence type="ECO:0000313" key="3">
    <source>
        <dbReference type="Proteomes" id="UP001304671"/>
    </source>
</evidence>
<name>A0ABU5QUG0_9BACT</name>
<evidence type="ECO:0000259" key="1">
    <source>
        <dbReference type="Pfam" id="PF22480"/>
    </source>
</evidence>
<evidence type="ECO:0000313" key="2">
    <source>
        <dbReference type="EMBL" id="MEA5260495.1"/>
    </source>
</evidence>
<accession>A0ABU5QUG0</accession>
<dbReference type="RefSeq" id="WP_323253077.1">
    <property type="nucleotide sequence ID" value="NZ_JAYFUL010000056.1"/>
</dbReference>
<protein>
    <recommendedName>
        <fullName evidence="1">DUF6984 domain-containing protein</fullName>
    </recommendedName>
</protein>
<dbReference type="EMBL" id="JAYFUL010000056">
    <property type="protein sequence ID" value="MEA5260495.1"/>
    <property type="molecule type" value="Genomic_DNA"/>
</dbReference>
<keyword evidence="3" id="KW-1185">Reference proteome</keyword>
<dbReference type="Proteomes" id="UP001304671">
    <property type="component" value="Unassembled WGS sequence"/>
</dbReference>
<dbReference type="Pfam" id="PF22480">
    <property type="entry name" value="DUF6984"/>
    <property type="match status" value="1"/>
</dbReference>
<comment type="caution">
    <text evidence="2">The sequence shown here is derived from an EMBL/GenBank/DDBJ whole genome shotgun (WGS) entry which is preliminary data.</text>
</comment>
<proteinExistence type="predicted"/>
<dbReference type="InterPro" id="IPR054253">
    <property type="entry name" value="DUF6984"/>
</dbReference>
<sequence length="110" mass="12329">MNIRKALPKEEKLLAHLISKASVTISDDWEEKLLVSPMNDGGMGSLTLYPEGIIPEERQFGGKISEYLFFDDDGTTVIASLNVDKKGKLFELDIWKTDYSSLISLPSSYK</sequence>
<feature type="domain" description="DUF6984" evidence="1">
    <location>
        <begin position="4"/>
        <end position="106"/>
    </location>
</feature>
<organism evidence="2 3">
    <name type="scientific">Arcicella aquatica</name>
    <dbReference type="NCBI Taxonomy" id="217141"/>
    <lineage>
        <taxon>Bacteria</taxon>
        <taxon>Pseudomonadati</taxon>
        <taxon>Bacteroidota</taxon>
        <taxon>Cytophagia</taxon>
        <taxon>Cytophagales</taxon>
        <taxon>Flectobacillaceae</taxon>
        <taxon>Arcicella</taxon>
    </lineage>
</organism>
<gene>
    <name evidence="2" type="ORF">VB264_22045</name>
</gene>